<evidence type="ECO:0000256" key="1">
    <source>
        <dbReference type="PROSITE-ProRule" id="PRU00221"/>
    </source>
</evidence>
<dbReference type="EMBL" id="CAKASE010000057">
    <property type="protein sequence ID" value="CAG9566926.1"/>
    <property type="molecule type" value="Genomic_DNA"/>
</dbReference>
<evidence type="ECO:0000313" key="2">
    <source>
        <dbReference type="EMBL" id="CAG9566926.1"/>
    </source>
</evidence>
<protein>
    <submittedName>
        <fullName evidence="2">(African queen) hypothetical protein</fullName>
    </submittedName>
</protein>
<feature type="repeat" description="WD" evidence="1">
    <location>
        <begin position="5"/>
        <end position="36"/>
    </location>
</feature>
<evidence type="ECO:0000313" key="3">
    <source>
        <dbReference type="Proteomes" id="UP000789524"/>
    </source>
</evidence>
<dbReference type="Pfam" id="PF00400">
    <property type="entry name" value="WD40"/>
    <property type="match status" value="1"/>
</dbReference>
<dbReference type="InterPro" id="IPR036322">
    <property type="entry name" value="WD40_repeat_dom_sf"/>
</dbReference>
<dbReference type="InterPro" id="IPR015943">
    <property type="entry name" value="WD40/YVTN_repeat-like_dom_sf"/>
</dbReference>
<organism evidence="2 3">
    <name type="scientific">Danaus chrysippus</name>
    <name type="common">African queen</name>
    <dbReference type="NCBI Taxonomy" id="151541"/>
    <lineage>
        <taxon>Eukaryota</taxon>
        <taxon>Metazoa</taxon>
        <taxon>Ecdysozoa</taxon>
        <taxon>Arthropoda</taxon>
        <taxon>Hexapoda</taxon>
        <taxon>Insecta</taxon>
        <taxon>Pterygota</taxon>
        <taxon>Neoptera</taxon>
        <taxon>Endopterygota</taxon>
        <taxon>Lepidoptera</taxon>
        <taxon>Glossata</taxon>
        <taxon>Ditrysia</taxon>
        <taxon>Papilionoidea</taxon>
        <taxon>Nymphalidae</taxon>
        <taxon>Danainae</taxon>
        <taxon>Danaini</taxon>
        <taxon>Danaina</taxon>
        <taxon>Danaus</taxon>
        <taxon>Anosia</taxon>
    </lineage>
</organism>
<dbReference type="PROSITE" id="PS50082">
    <property type="entry name" value="WD_REPEATS_2"/>
    <property type="match status" value="1"/>
</dbReference>
<name>A0A8J2QX39_9NEOP</name>
<gene>
    <name evidence="2" type="ORF">DCHRY22_LOCUS7492</name>
</gene>
<comment type="caution">
    <text evidence="2">The sequence shown here is derived from an EMBL/GenBank/DDBJ whole genome shotgun (WGS) entry which is preliminary data.</text>
</comment>
<accession>A0A8J2QX39</accession>
<dbReference type="OrthoDB" id="10266330at2759"/>
<dbReference type="AlphaFoldDB" id="A0A8J2QX39"/>
<sequence length="230" mass="26282">MSEHYLGHSGSVFKVAFDPFKTLLLSCSEDSTVRLWVHLQCWSCPSGVPWPRVVGVGRSLVASWPLLRHRRPRPHRTPLGHRPPSTAQDIRWTFFFLTSMFFGFHYQTLDFTLITDENITDDTGANTGPQKEEKVSLAFVCDENSPIKLLHFTRGGENKSYFWIVKGIHYQFEKRGYEFLGVAFRGGNLVRQKSAVKQNNLHSSGHRAAWCITAAMRYHGPIKGIKDSWT</sequence>
<dbReference type="PROSITE" id="PS50294">
    <property type="entry name" value="WD_REPEATS_REGION"/>
    <property type="match status" value="1"/>
</dbReference>
<keyword evidence="1" id="KW-0853">WD repeat</keyword>
<proteinExistence type="predicted"/>
<dbReference type="SUPFAM" id="SSF50978">
    <property type="entry name" value="WD40 repeat-like"/>
    <property type="match status" value="1"/>
</dbReference>
<dbReference type="Gene3D" id="2.130.10.10">
    <property type="entry name" value="YVTN repeat-like/Quinoprotein amine dehydrogenase"/>
    <property type="match status" value="1"/>
</dbReference>
<dbReference type="InterPro" id="IPR001680">
    <property type="entry name" value="WD40_rpt"/>
</dbReference>
<dbReference type="Proteomes" id="UP000789524">
    <property type="component" value="Unassembled WGS sequence"/>
</dbReference>
<keyword evidence="3" id="KW-1185">Reference proteome</keyword>
<reference evidence="2" key="1">
    <citation type="submission" date="2021-09" db="EMBL/GenBank/DDBJ databases">
        <authorList>
            <person name="Martin H S."/>
        </authorList>
    </citation>
    <scope>NUCLEOTIDE SEQUENCE</scope>
</reference>